<comment type="caution">
    <text evidence="2">The sequence shown here is derived from an EMBL/GenBank/DDBJ whole genome shotgun (WGS) entry which is preliminary data.</text>
</comment>
<dbReference type="EMBL" id="SNWR01000001">
    <property type="protein sequence ID" value="TDO41456.1"/>
    <property type="molecule type" value="Genomic_DNA"/>
</dbReference>
<dbReference type="Pfam" id="PF25991">
    <property type="entry name" value="KhtT_N"/>
    <property type="match status" value="1"/>
</dbReference>
<gene>
    <name evidence="2" type="ORF">C8E87_5189</name>
</gene>
<evidence type="ECO:0000313" key="3">
    <source>
        <dbReference type="Proteomes" id="UP000294901"/>
    </source>
</evidence>
<reference evidence="2 3" key="1">
    <citation type="submission" date="2019-03" db="EMBL/GenBank/DDBJ databases">
        <title>Sequencing the genomes of 1000 actinobacteria strains.</title>
        <authorList>
            <person name="Klenk H.-P."/>
        </authorList>
    </citation>
    <scope>NUCLEOTIDE SEQUENCE [LARGE SCALE GENOMIC DNA]</scope>
    <source>
        <strain evidence="2 3">DSM 43805</strain>
    </source>
</reference>
<sequence>MGKGVHIQELPGLGTRYDVDLRSSDGERVSIVVSRDGKRHLYVFTSRSDEPAAVVELTEEQARKIGAVLAGTFFTD</sequence>
<proteinExistence type="predicted"/>
<dbReference type="OrthoDB" id="5242677at2"/>
<dbReference type="Proteomes" id="UP000294901">
    <property type="component" value="Unassembled WGS sequence"/>
</dbReference>
<evidence type="ECO:0000259" key="1">
    <source>
        <dbReference type="Pfam" id="PF25991"/>
    </source>
</evidence>
<keyword evidence="3" id="KW-1185">Reference proteome</keyword>
<evidence type="ECO:0000313" key="2">
    <source>
        <dbReference type="EMBL" id="TDO41456.1"/>
    </source>
</evidence>
<dbReference type="RefSeq" id="WP_133875474.1">
    <property type="nucleotide sequence ID" value="NZ_BOMD01000029.1"/>
</dbReference>
<protein>
    <submittedName>
        <fullName evidence="2">TrkA domain protein</fullName>
    </submittedName>
</protein>
<accession>A0A4R6K1H5</accession>
<organism evidence="2 3">
    <name type="scientific">Paractinoplanes brasiliensis</name>
    <dbReference type="NCBI Taxonomy" id="52695"/>
    <lineage>
        <taxon>Bacteria</taxon>
        <taxon>Bacillati</taxon>
        <taxon>Actinomycetota</taxon>
        <taxon>Actinomycetes</taxon>
        <taxon>Micromonosporales</taxon>
        <taxon>Micromonosporaceae</taxon>
        <taxon>Paractinoplanes</taxon>
    </lineage>
</organism>
<name>A0A4R6K1H5_9ACTN</name>
<dbReference type="AlphaFoldDB" id="A0A4R6K1H5"/>
<feature type="domain" description="Potassium/proton antiporter subunit KhtT-like N-terminal" evidence="1">
    <location>
        <begin position="5"/>
        <end position="72"/>
    </location>
</feature>
<dbReference type="InterPro" id="IPR058776">
    <property type="entry name" value="KhtT-like_N"/>
</dbReference>